<evidence type="ECO:0008006" key="4">
    <source>
        <dbReference type="Google" id="ProtNLM"/>
    </source>
</evidence>
<keyword evidence="1" id="KW-0812">Transmembrane</keyword>
<organism evidence="2 3">
    <name type="scientific">Candidatus Nomurabacteria bacterium GW2011_GWE1_35_16</name>
    <dbReference type="NCBI Taxonomy" id="1618761"/>
    <lineage>
        <taxon>Bacteria</taxon>
        <taxon>Candidatus Nomuraibacteriota</taxon>
    </lineage>
</organism>
<dbReference type="PANTHER" id="PTHR36844">
    <property type="entry name" value="PROTEASE PRSW"/>
    <property type="match status" value="1"/>
</dbReference>
<evidence type="ECO:0000256" key="1">
    <source>
        <dbReference type="SAM" id="Phobius"/>
    </source>
</evidence>
<feature type="transmembrane region" description="Helical" evidence="1">
    <location>
        <begin position="172"/>
        <end position="194"/>
    </location>
</feature>
<reference evidence="2 3" key="1">
    <citation type="journal article" date="2015" name="Nature">
        <title>rRNA introns, odd ribosomes, and small enigmatic genomes across a large radiation of phyla.</title>
        <authorList>
            <person name="Brown C.T."/>
            <person name="Hug L.A."/>
            <person name="Thomas B.C."/>
            <person name="Sharon I."/>
            <person name="Castelle C.J."/>
            <person name="Singh A."/>
            <person name="Wilkins M.J."/>
            <person name="Williams K.H."/>
            <person name="Banfield J.F."/>
        </authorList>
    </citation>
    <scope>NUCLEOTIDE SEQUENCE [LARGE SCALE GENOMIC DNA]</scope>
</reference>
<feature type="transmembrane region" description="Helical" evidence="1">
    <location>
        <begin position="200"/>
        <end position="219"/>
    </location>
</feature>
<dbReference type="Pfam" id="PF13367">
    <property type="entry name" value="PrsW-protease"/>
    <property type="match status" value="1"/>
</dbReference>
<keyword evidence="1" id="KW-1133">Transmembrane helix</keyword>
<feature type="transmembrane region" description="Helical" evidence="1">
    <location>
        <begin position="144"/>
        <end position="165"/>
    </location>
</feature>
<feature type="transmembrane region" description="Helical" evidence="1">
    <location>
        <begin position="69"/>
        <end position="93"/>
    </location>
</feature>
<keyword evidence="1" id="KW-0472">Membrane</keyword>
<evidence type="ECO:0000313" key="2">
    <source>
        <dbReference type="EMBL" id="KKP66271.1"/>
    </source>
</evidence>
<dbReference type="PANTHER" id="PTHR36844:SF1">
    <property type="entry name" value="PROTEASE PRSW"/>
    <property type="match status" value="1"/>
</dbReference>
<proteinExistence type="predicted"/>
<feature type="transmembrane region" description="Helical" evidence="1">
    <location>
        <begin position="105"/>
        <end position="124"/>
    </location>
</feature>
<protein>
    <recommendedName>
        <fullName evidence="4">Protease PrsW</fullName>
    </recommendedName>
</protein>
<accession>A0A0G0BRK5</accession>
<dbReference type="InterPro" id="IPR026898">
    <property type="entry name" value="PrsW"/>
</dbReference>
<dbReference type="AlphaFoldDB" id="A0A0G0BRK5"/>
<dbReference type="GO" id="GO:0008233">
    <property type="term" value="F:peptidase activity"/>
    <property type="evidence" value="ECO:0007669"/>
    <property type="project" value="InterPro"/>
</dbReference>
<evidence type="ECO:0000313" key="3">
    <source>
        <dbReference type="Proteomes" id="UP000034952"/>
    </source>
</evidence>
<feature type="transmembrane region" description="Helical" evidence="1">
    <location>
        <begin position="37"/>
        <end position="57"/>
    </location>
</feature>
<comment type="caution">
    <text evidence="2">The sequence shown here is derived from an EMBL/GenBank/DDBJ whole genome shotgun (WGS) entry which is preliminary data.</text>
</comment>
<sequence>MTEPKTILFAILGGVVPAILWLWFWMYQEDRDEPEPIGLVIISFILGAIMVLVAMWMEKFSMDLIQDNTIQIIVWAAIEELLKLIGISFIIFGNNIIRKPIDFPMYFIVTALGFAAFENVLYLIKPMSTSDSIVGMLTGNLRFLGSTLLHAISSGMIGSALGLSFYSKQNKIIYLTMGITCAITLHSVFNFFIMKGSGENFLSVFGFLWVVAIINILIFEKLKRMGVVEKLS</sequence>
<dbReference type="EMBL" id="LBPY01000010">
    <property type="protein sequence ID" value="KKP66271.1"/>
    <property type="molecule type" value="Genomic_DNA"/>
</dbReference>
<gene>
    <name evidence="2" type="ORF">UR64_C0010G0036</name>
</gene>
<feature type="transmembrane region" description="Helical" evidence="1">
    <location>
        <begin position="6"/>
        <end position="25"/>
    </location>
</feature>
<dbReference type="Proteomes" id="UP000034952">
    <property type="component" value="Unassembled WGS sequence"/>
</dbReference>
<name>A0A0G0BRK5_9BACT</name>